<evidence type="ECO:0000259" key="1">
    <source>
        <dbReference type="Pfam" id="PF04053"/>
    </source>
</evidence>
<dbReference type="GO" id="GO:0030117">
    <property type="term" value="C:membrane coat"/>
    <property type="evidence" value="ECO:0007669"/>
    <property type="project" value="InterPro"/>
</dbReference>
<dbReference type="Proteomes" id="UP000694240">
    <property type="component" value="Chromosome 12"/>
</dbReference>
<dbReference type="Pfam" id="PF04053">
    <property type="entry name" value="B-prop_COPA_B_2nd"/>
    <property type="match status" value="1"/>
</dbReference>
<reference evidence="2 3" key="1">
    <citation type="submission" date="2020-12" db="EMBL/GenBank/DDBJ databases">
        <title>Concerted genomic and epigenomic changes stabilize Arabidopsis allopolyploids.</title>
        <authorList>
            <person name="Chen Z."/>
        </authorList>
    </citation>
    <scope>NUCLEOTIDE SEQUENCE [LARGE SCALE GENOMIC DNA]</scope>
    <source>
        <strain evidence="2">Allo738</strain>
        <tissue evidence="2">Leaf</tissue>
    </source>
</reference>
<evidence type="ECO:0000313" key="2">
    <source>
        <dbReference type="EMBL" id="KAG7539905.1"/>
    </source>
</evidence>
<dbReference type="GO" id="GO:0006886">
    <property type="term" value="P:intracellular protein transport"/>
    <property type="evidence" value="ECO:0007669"/>
    <property type="project" value="InterPro"/>
</dbReference>
<feature type="domain" description="COPA/B second beta-propeller" evidence="1">
    <location>
        <begin position="113"/>
        <end position="198"/>
    </location>
</feature>
<evidence type="ECO:0000313" key="3">
    <source>
        <dbReference type="Proteomes" id="UP000694240"/>
    </source>
</evidence>
<keyword evidence="3" id="KW-1185">Reference proteome</keyword>
<accession>A0A8T1XYJ3</accession>
<dbReference type="EMBL" id="JAEFBK010000012">
    <property type="protein sequence ID" value="KAG7539905.1"/>
    <property type="molecule type" value="Genomic_DNA"/>
</dbReference>
<gene>
    <name evidence="2" type="ORF">ISN45_Aa07g001740</name>
</gene>
<name>A0A8T1XYJ3_9BRAS</name>
<dbReference type="InterPro" id="IPR006692">
    <property type="entry name" value="Beta-prop_COPA/B_2nd"/>
</dbReference>
<organism evidence="2 3">
    <name type="scientific">Arabidopsis thaliana x Arabidopsis arenosa</name>
    <dbReference type="NCBI Taxonomy" id="1240361"/>
    <lineage>
        <taxon>Eukaryota</taxon>
        <taxon>Viridiplantae</taxon>
        <taxon>Streptophyta</taxon>
        <taxon>Embryophyta</taxon>
        <taxon>Tracheophyta</taxon>
        <taxon>Spermatophyta</taxon>
        <taxon>Magnoliopsida</taxon>
        <taxon>eudicotyledons</taxon>
        <taxon>Gunneridae</taxon>
        <taxon>Pentapetalae</taxon>
        <taxon>rosids</taxon>
        <taxon>malvids</taxon>
        <taxon>Brassicales</taxon>
        <taxon>Brassicaceae</taxon>
        <taxon>Camelineae</taxon>
        <taxon>Arabidopsis</taxon>
    </lineage>
</organism>
<dbReference type="GO" id="GO:0016192">
    <property type="term" value="P:vesicle-mediated transport"/>
    <property type="evidence" value="ECO:0007669"/>
    <property type="project" value="InterPro"/>
</dbReference>
<proteinExistence type="predicted"/>
<dbReference type="GO" id="GO:0005198">
    <property type="term" value="F:structural molecule activity"/>
    <property type="evidence" value="ECO:0007669"/>
    <property type="project" value="InterPro"/>
</dbReference>
<comment type="caution">
    <text evidence="2">The sequence shown here is derived from an EMBL/GenBank/DDBJ whole genome shotgun (WGS) entry which is preliminary data.</text>
</comment>
<protein>
    <submittedName>
        <fullName evidence="2">Coatomer WD associated region</fullName>
    </submittedName>
</protein>
<dbReference type="AlphaFoldDB" id="A0A8T1XYJ3"/>
<sequence>MGWSAVNLVVFGMKRSTRHTIFMTDQHGDTTTRLPVPYADCMIFTGAHNPWELAVLKGFTPDCVSWTVLSTLGVEICFADLSRKWLFLSFRESWFFVNFKLRLLLDMLFGLDRDMQRVALLSKHAIIIASKELVIQCMLHENKPVKSGAWDDENGVMIYTTLDHIKYCLPNGESGIIQTLDVPMYVTKVSGNRVFCLDREVRIRIIHIDATDYSFKLSLLRKNYGTRIDGSQLCGGTSLGWRLLGKVTEIAIYAHEQAKNVEQLSFLHLITGNMEKTVDVKDNVMSQFRSALYLGDVKERVKILENAGQLPLAYITASIHGLGGVAEIGK</sequence>